<feature type="transmembrane region" description="Helical" evidence="1">
    <location>
        <begin position="231"/>
        <end position="250"/>
    </location>
</feature>
<evidence type="ECO:0000313" key="2">
    <source>
        <dbReference type="EMBL" id="RAJ26194.1"/>
    </source>
</evidence>
<feature type="transmembrane region" description="Helical" evidence="1">
    <location>
        <begin position="327"/>
        <end position="345"/>
    </location>
</feature>
<feature type="transmembrane region" description="Helical" evidence="1">
    <location>
        <begin position="51"/>
        <end position="78"/>
    </location>
</feature>
<feature type="transmembrane region" description="Helical" evidence="1">
    <location>
        <begin position="114"/>
        <end position="138"/>
    </location>
</feature>
<sequence length="377" mass="44687">MSGTLTQVLLKIFAYRFYREQSGLLLFLFVTIISYCFFINTAGVYQMEESTFYHLMLMMTFIITPVMMLLVFACWLIYSIKSWQYVAAQLQLESNQFLFYGITSFSKFEQFKSWFCVQLVISLPFLGYWLFATILGIIYDANVIPAITLVYILLMASISALLYIYLANRINKTRKTALVLRMTRGIIKPFSSLFMYHLFDRTKLIYLLTKIASLLVMTGILYIFAGNKQDLRVPYIIMLAIVTLHSVLIYQEHRFKETYLSFARNLPYSRFQLFFSFFWSYFLIILPECIWCLSKFPFLTAVEMLLFGLSTALLFRSILHLMGLRMYRYLLWVFGLFILSFYIIMFGMQRLSFAASLIISYLLFYHYYYKPETLIKF</sequence>
<evidence type="ECO:0000313" key="3">
    <source>
        <dbReference type="Proteomes" id="UP000249754"/>
    </source>
</evidence>
<evidence type="ECO:0000256" key="1">
    <source>
        <dbReference type="SAM" id="Phobius"/>
    </source>
</evidence>
<dbReference type="RefSeq" id="WP_111635287.1">
    <property type="nucleotide sequence ID" value="NZ_QLLR01000024.1"/>
</dbReference>
<accession>A0A327SE37</accession>
<feature type="transmembrane region" description="Helical" evidence="1">
    <location>
        <begin position="144"/>
        <end position="166"/>
    </location>
</feature>
<keyword evidence="1" id="KW-0812">Transmembrane</keyword>
<comment type="caution">
    <text evidence="2">The sequence shown here is derived from an EMBL/GenBank/DDBJ whole genome shotgun (WGS) entry which is preliminary data.</text>
</comment>
<reference evidence="2 3" key="1">
    <citation type="submission" date="2018-06" db="EMBL/GenBank/DDBJ databases">
        <title>Genomic Encyclopedia of Archaeal and Bacterial Type Strains, Phase II (KMG-II): from individual species to whole genera.</title>
        <authorList>
            <person name="Goeker M."/>
        </authorList>
    </citation>
    <scope>NUCLEOTIDE SEQUENCE [LARGE SCALE GENOMIC DNA]</scope>
    <source>
        <strain evidence="2 3">DSM 14825</strain>
    </source>
</reference>
<keyword evidence="1" id="KW-0472">Membrane</keyword>
<feature type="transmembrane region" description="Helical" evidence="1">
    <location>
        <begin position="296"/>
        <end position="315"/>
    </location>
</feature>
<organism evidence="2 3">
    <name type="scientific">Pedobacter cryoconitis</name>
    <dbReference type="NCBI Taxonomy" id="188932"/>
    <lineage>
        <taxon>Bacteria</taxon>
        <taxon>Pseudomonadati</taxon>
        <taxon>Bacteroidota</taxon>
        <taxon>Sphingobacteriia</taxon>
        <taxon>Sphingobacteriales</taxon>
        <taxon>Sphingobacteriaceae</taxon>
        <taxon>Pedobacter</taxon>
    </lineage>
</organism>
<feature type="transmembrane region" description="Helical" evidence="1">
    <location>
        <begin position="351"/>
        <end position="369"/>
    </location>
</feature>
<dbReference type="Proteomes" id="UP000249754">
    <property type="component" value="Unassembled WGS sequence"/>
</dbReference>
<feature type="transmembrane region" description="Helical" evidence="1">
    <location>
        <begin position="271"/>
        <end position="290"/>
    </location>
</feature>
<dbReference type="AlphaFoldDB" id="A0A327SE37"/>
<gene>
    <name evidence="2" type="ORF">LY11_03900</name>
</gene>
<protein>
    <submittedName>
        <fullName evidence="2">Uncharacterized protein</fullName>
    </submittedName>
</protein>
<proteinExistence type="predicted"/>
<dbReference type="EMBL" id="QLLR01000024">
    <property type="protein sequence ID" value="RAJ26194.1"/>
    <property type="molecule type" value="Genomic_DNA"/>
</dbReference>
<name>A0A327SE37_9SPHI</name>
<keyword evidence="1" id="KW-1133">Transmembrane helix</keyword>
<feature type="transmembrane region" description="Helical" evidence="1">
    <location>
        <begin position="204"/>
        <end position="225"/>
    </location>
</feature>
<feature type="transmembrane region" description="Helical" evidence="1">
    <location>
        <begin position="24"/>
        <end position="45"/>
    </location>
</feature>
<dbReference type="OrthoDB" id="628904at2"/>